<gene>
    <name evidence="3" type="ORF">LWC34_36605</name>
</gene>
<dbReference type="InterPro" id="IPR012349">
    <property type="entry name" value="Split_barrel_FMN-bd"/>
</dbReference>
<name>A0ABS8ZKI1_9PSEU</name>
<evidence type="ECO:0000313" key="4">
    <source>
        <dbReference type="Proteomes" id="UP001521150"/>
    </source>
</evidence>
<keyword evidence="4" id="KW-1185">Reference proteome</keyword>
<feature type="domain" description="Flavin reductase like" evidence="2">
    <location>
        <begin position="18"/>
        <end position="164"/>
    </location>
</feature>
<organism evidence="3 4">
    <name type="scientific">Kibdelosporangium philippinense</name>
    <dbReference type="NCBI Taxonomy" id="211113"/>
    <lineage>
        <taxon>Bacteria</taxon>
        <taxon>Bacillati</taxon>
        <taxon>Actinomycetota</taxon>
        <taxon>Actinomycetes</taxon>
        <taxon>Pseudonocardiales</taxon>
        <taxon>Pseudonocardiaceae</taxon>
        <taxon>Kibdelosporangium</taxon>
    </lineage>
</organism>
<dbReference type="InterPro" id="IPR050268">
    <property type="entry name" value="NADH-dep_flavin_reductase"/>
</dbReference>
<accession>A0ABS8ZKI1</accession>
<dbReference type="PANTHER" id="PTHR30466">
    <property type="entry name" value="FLAVIN REDUCTASE"/>
    <property type="match status" value="1"/>
</dbReference>
<proteinExistence type="predicted"/>
<evidence type="ECO:0000256" key="1">
    <source>
        <dbReference type="ARBA" id="ARBA00023002"/>
    </source>
</evidence>
<dbReference type="Gene3D" id="2.30.110.10">
    <property type="entry name" value="Electron Transport, Fmn-binding Protein, Chain A"/>
    <property type="match status" value="1"/>
</dbReference>
<dbReference type="EMBL" id="JAJVCN010000003">
    <property type="protein sequence ID" value="MCE7008294.1"/>
    <property type="molecule type" value="Genomic_DNA"/>
</dbReference>
<reference evidence="3 4" key="1">
    <citation type="submission" date="2021-12" db="EMBL/GenBank/DDBJ databases">
        <title>Genome sequence of Kibdelosporangium philippinense ATCC 49844.</title>
        <authorList>
            <person name="Fedorov E.A."/>
            <person name="Omeragic M."/>
            <person name="Shalygina K.F."/>
            <person name="Maclea K.S."/>
        </authorList>
    </citation>
    <scope>NUCLEOTIDE SEQUENCE [LARGE SCALE GENOMIC DNA]</scope>
    <source>
        <strain evidence="3 4">ATCC 49844</strain>
    </source>
</reference>
<dbReference type="PANTHER" id="PTHR30466:SF1">
    <property type="entry name" value="FMN REDUCTASE (NADH) RUTF"/>
    <property type="match status" value="1"/>
</dbReference>
<dbReference type="RefSeq" id="WP_233729809.1">
    <property type="nucleotide sequence ID" value="NZ_JAJVCN010000003.1"/>
</dbReference>
<protein>
    <submittedName>
        <fullName evidence="3">Flavin reductase family protein</fullName>
    </submittedName>
</protein>
<dbReference type="SUPFAM" id="SSF50475">
    <property type="entry name" value="FMN-binding split barrel"/>
    <property type="match status" value="1"/>
</dbReference>
<evidence type="ECO:0000313" key="3">
    <source>
        <dbReference type="EMBL" id="MCE7008294.1"/>
    </source>
</evidence>
<dbReference type="Proteomes" id="UP001521150">
    <property type="component" value="Unassembled WGS sequence"/>
</dbReference>
<dbReference type="InterPro" id="IPR002563">
    <property type="entry name" value="Flavin_Rdtase-like_dom"/>
</dbReference>
<sequence>MAKYAPTDPRALRFRKALRHFPSGVSVVTVVDGDGNVHGMTASSFASVSLDPPLCAVSVNKPGRMHELLHGTDGHYGLSILGQDQGGIADFYARQPWSVALDVAMDWSHGCPTIGGALAWFVCHKWATYDGGDHTIFVGESLDYGSTEREDLLPLVWHKSEYHDLGDQLARPGRTLRSPG</sequence>
<dbReference type="Pfam" id="PF01613">
    <property type="entry name" value="Flavin_Reduct"/>
    <property type="match status" value="1"/>
</dbReference>
<comment type="caution">
    <text evidence="3">The sequence shown here is derived from an EMBL/GenBank/DDBJ whole genome shotgun (WGS) entry which is preliminary data.</text>
</comment>
<dbReference type="SMART" id="SM00903">
    <property type="entry name" value="Flavin_Reduct"/>
    <property type="match status" value="1"/>
</dbReference>
<evidence type="ECO:0000259" key="2">
    <source>
        <dbReference type="SMART" id="SM00903"/>
    </source>
</evidence>
<keyword evidence="1" id="KW-0560">Oxidoreductase</keyword>